<dbReference type="GO" id="GO:0006914">
    <property type="term" value="P:autophagy"/>
    <property type="evidence" value="ECO:0007669"/>
    <property type="project" value="UniProtKB-KW"/>
</dbReference>
<sequence>MAPLTFDDTDDSDDEEWWNKDKKKDASFESPSLFSGVSWAASVKSQILQTISMLLLNTASPLSLAYLLSNNYMNELIMGMLPLSQWREEALDEMLPPFVTLLRGLVMKLRGEEGRGLVPLLMCQRAKMGGNVDGGEEEEESETYLPLLYAAVQVFCYSPGSSLRDADGCMVRTTAMNAILNLCRITSLDVRAVFVGEGLTDESLPCTTKSAPPPNDLSSMLPSSSSSPSPSSLSVSSFPNATIEQQILFPYICSNLKTCYHRSVRLMMTSIHLDKASKHNEEAKAEATQRHVDLASSQFSELQYWLGFLDDLLSCEIRVWNVRLVEWIMREVVVGTILLHWNRALRIVGMMTAADGSSDTSNATKKNSLEHCKAKAEIRVSIVFLTQLFAMVSYRPLIRLVGAAVLHPKYPIAWCGDDNNLFGSSGSKDFFQVTPIINAIVSNKERDSEGGDNAAASGGGEEADAGAGVKDDAFVPSLHRASLLEMLSGDETIIASMLLGTILENDALDDNALEKLGVLPSPNDDEQVSPFEDALAKFLTTNTEEDPEAEPRQLTTSPRNYKRSTSGAEAEGKRKTNETLSVAVEFVSSLGVMLMERIIFHTWTEGGECLEVVPFDHYYKSSKFVQALTSSLAYFASFAKRLAEDDSLEEYFQAEFNLRYVSTEANNDIIQSGGNRPYHENNIKLACCIQNYHPSNFIDDANVLLQSSRPPSTETAEDKAAKCAVRLTLHLVSQPKIASYLTVLPSFQVRLIFISLLLFTQRSLVGCIEEFYSRFTSPTGHRPITNKRWYGEAEVLSFCTIEEADELLLSIGGAQTSRVPDVGTDIDFRGRKSFPCSLQTNHKRRRADKGIILVVDPSEIFIARCKKDVNRCTILAVVPLSTIIASAAAGEILHVVCPMAEVSTATGAEDGILKDGRLSLCFSSVTMSISVKEHLDKYCAALENRAAMDIDELLEKCLEVGNKILNAKSQSSSRRRIVREEETWADFQQA</sequence>
<dbReference type="Pfam" id="PF09758">
    <property type="entry name" value="FPL"/>
    <property type="match status" value="1"/>
</dbReference>
<feature type="compositionally biased region" description="Polar residues" evidence="2">
    <location>
        <begin position="553"/>
        <end position="567"/>
    </location>
</feature>
<organism evidence="4 5">
    <name type="scientific">Skeletonema marinoi</name>
    <dbReference type="NCBI Taxonomy" id="267567"/>
    <lineage>
        <taxon>Eukaryota</taxon>
        <taxon>Sar</taxon>
        <taxon>Stramenopiles</taxon>
        <taxon>Ochrophyta</taxon>
        <taxon>Bacillariophyta</taxon>
        <taxon>Coscinodiscophyceae</taxon>
        <taxon>Thalassiosirophycidae</taxon>
        <taxon>Thalassiosirales</taxon>
        <taxon>Skeletonemataceae</taxon>
        <taxon>Skeletonema</taxon>
        <taxon>Skeletonema marinoi-dohrnii complex</taxon>
    </lineage>
</organism>
<evidence type="ECO:0000259" key="3">
    <source>
        <dbReference type="Pfam" id="PF09758"/>
    </source>
</evidence>
<dbReference type="PANTHER" id="PTHR21481:SF0">
    <property type="entry name" value="PROTEIN CLEC16A"/>
    <property type="match status" value="1"/>
</dbReference>
<gene>
    <name evidence="4" type="ORF">QTG54_015695</name>
</gene>
<feature type="region of interest" description="Disordered" evidence="2">
    <location>
        <begin position="1"/>
        <end position="21"/>
    </location>
</feature>
<accession>A0AAD8XTX3</accession>
<dbReference type="InterPro" id="IPR039272">
    <property type="entry name" value="CLEC16A/TT9"/>
</dbReference>
<feature type="domain" description="FPL" evidence="3">
    <location>
        <begin position="40"/>
        <end position="111"/>
    </location>
</feature>
<feature type="region of interest" description="Disordered" evidence="2">
    <location>
        <begin position="442"/>
        <end position="467"/>
    </location>
</feature>
<proteinExistence type="predicted"/>
<dbReference type="GO" id="GO:0007034">
    <property type="term" value="P:vacuolar transport"/>
    <property type="evidence" value="ECO:0007669"/>
    <property type="project" value="TreeGrafter"/>
</dbReference>
<dbReference type="GO" id="GO:0016197">
    <property type="term" value="P:endosomal transport"/>
    <property type="evidence" value="ECO:0007669"/>
    <property type="project" value="TreeGrafter"/>
</dbReference>
<dbReference type="EMBL" id="JATAAI010000046">
    <property type="protein sequence ID" value="KAK1733652.1"/>
    <property type="molecule type" value="Genomic_DNA"/>
</dbReference>
<dbReference type="GO" id="GO:1901096">
    <property type="term" value="P:regulation of autophagosome maturation"/>
    <property type="evidence" value="ECO:0007669"/>
    <property type="project" value="TreeGrafter"/>
</dbReference>
<reference evidence="4" key="1">
    <citation type="submission" date="2023-06" db="EMBL/GenBank/DDBJ databases">
        <title>Survivors Of The Sea: Transcriptome response of Skeletonema marinoi to long-term dormancy.</title>
        <authorList>
            <person name="Pinder M.I.M."/>
            <person name="Kourtchenko O."/>
            <person name="Robertson E.K."/>
            <person name="Larsson T."/>
            <person name="Maumus F."/>
            <person name="Osuna-Cruz C.M."/>
            <person name="Vancaester E."/>
            <person name="Stenow R."/>
            <person name="Vandepoele K."/>
            <person name="Ploug H."/>
            <person name="Bruchert V."/>
            <person name="Godhe A."/>
            <person name="Topel M."/>
        </authorList>
    </citation>
    <scope>NUCLEOTIDE SEQUENCE</scope>
    <source>
        <strain evidence="4">R05AC</strain>
    </source>
</reference>
<keyword evidence="5" id="KW-1185">Reference proteome</keyword>
<comment type="caution">
    <text evidence="4">The sequence shown here is derived from an EMBL/GenBank/DDBJ whole genome shotgun (WGS) entry which is preliminary data.</text>
</comment>
<dbReference type="GO" id="GO:0005794">
    <property type="term" value="C:Golgi apparatus"/>
    <property type="evidence" value="ECO:0007669"/>
    <property type="project" value="TreeGrafter"/>
</dbReference>
<evidence type="ECO:0000313" key="5">
    <source>
        <dbReference type="Proteomes" id="UP001224775"/>
    </source>
</evidence>
<feature type="compositionally biased region" description="Acidic residues" evidence="2">
    <location>
        <begin position="7"/>
        <end position="16"/>
    </location>
</feature>
<dbReference type="Proteomes" id="UP001224775">
    <property type="component" value="Unassembled WGS sequence"/>
</dbReference>
<dbReference type="GO" id="GO:0005770">
    <property type="term" value="C:late endosome"/>
    <property type="evidence" value="ECO:0007669"/>
    <property type="project" value="TreeGrafter"/>
</dbReference>
<feature type="region of interest" description="Disordered" evidence="2">
    <location>
        <begin position="204"/>
        <end position="228"/>
    </location>
</feature>
<evidence type="ECO:0000313" key="4">
    <source>
        <dbReference type="EMBL" id="KAK1733652.1"/>
    </source>
</evidence>
<dbReference type="AlphaFoldDB" id="A0AAD8XTX3"/>
<protein>
    <submittedName>
        <fullName evidence="4">Protein CLEC16A</fullName>
    </submittedName>
</protein>
<evidence type="ECO:0000256" key="2">
    <source>
        <dbReference type="SAM" id="MobiDB-lite"/>
    </source>
</evidence>
<dbReference type="InterPro" id="IPR019155">
    <property type="entry name" value="CLEC16A/TT9_N"/>
</dbReference>
<evidence type="ECO:0000256" key="1">
    <source>
        <dbReference type="ARBA" id="ARBA00023006"/>
    </source>
</evidence>
<name>A0AAD8XTX3_9STRA</name>
<feature type="region of interest" description="Disordered" evidence="2">
    <location>
        <begin position="540"/>
        <end position="574"/>
    </location>
</feature>
<keyword evidence="1" id="KW-0072">Autophagy</keyword>
<dbReference type="PANTHER" id="PTHR21481">
    <property type="entry name" value="PROTEIN CLEC16A"/>
    <property type="match status" value="1"/>
</dbReference>
<feature type="compositionally biased region" description="Low complexity" evidence="2">
    <location>
        <begin position="216"/>
        <end position="228"/>
    </location>
</feature>